<feature type="region of interest" description="Disordered" evidence="1">
    <location>
        <begin position="39"/>
        <end position="75"/>
    </location>
</feature>
<reference evidence="2 3" key="1">
    <citation type="submission" date="2016-07" db="EMBL/GenBank/DDBJ databases">
        <title>Multiple horizontal gene transfer events from other fungi enriched the ability of initially mycotrophic Trichoderma (Ascomycota) to feed on dead plant biomass.</title>
        <authorList>
            <consortium name="DOE Joint Genome Institute"/>
            <person name="Aerts A."/>
            <person name="Atanasova L."/>
            <person name="Chenthamara K."/>
            <person name="Zhang J."/>
            <person name="Grujic M."/>
            <person name="Henrissat B."/>
            <person name="Kuo A."/>
            <person name="Salamov A."/>
            <person name="Lipzen A."/>
            <person name="Labutti K."/>
            <person name="Barry K."/>
            <person name="Miao Y."/>
            <person name="Rahimi M.J."/>
            <person name="Shen Q."/>
            <person name="Grigoriev I.V."/>
            <person name="Kubicek C.P."/>
            <person name="Druzhinina I.S."/>
        </authorList>
    </citation>
    <scope>NUCLEOTIDE SEQUENCE [LARGE SCALE GENOMIC DNA]</scope>
    <source>
        <strain evidence="2 3">CBS 433.97</strain>
    </source>
</reference>
<sequence length="229" mass="25477">MQTSAYSVFIHPFSPLPNQGNRGCARPFLPTRITHRISQLARTHQTEAKPKPNQKKNPPTLSRQNPPIASSPAPAPPPFLLYPRSTLFPHLLHLPSSCQLLSLNSLSLSSSIAPLHFPDELFASNPSPPLYRSNPVPSPSIPAISKRPSAKQNYRLIIGPSPCTRCFVSRFVWSKQSIGNLLSLTRTPPLLVKTLFFRHGACRTRQLVISIWDFQALREAGMIPTIPNR</sequence>
<dbReference type="Proteomes" id="UP000240493">
    <property type="component" value="Unassembled WGS sequence"/>
</dbReference>
<accession>A0A2T3ZE07</accession>
<evidence type="ECO:0000256" key="1">
    <source>
        <dbReference type="SAM" id="MobiDB-lite"/>
    </source>
</evidence>
<proteinExistence type="predicted"/>
<name>A0A2T3ZE07_TRIA4</name>
<evidence type="ECO:0000313" key="3">
    <source>
        <dbReference type="Proteomes" id="UP000240493"/>
    </source>
</evidence>
<evidence type="ECO:0000313" key="2">
    <source>
        <dbReference type="EMBL" id="PTB43038.1"/>
    </source>
</evidence>
<dbReference type="EMBL" id="KZ679259">
    <property type="protein sequence ID" value="PTB43038.1"/>
    <property type="molecule type" value="Genomic_DNA"/>
</dbReference>
<protein>
    <submittedName>
        <fullName evidence="2">Uncharacterized protein</fullName>
    </submittedName>
</protein>
<keyword evidence="3" id="KW-1185">Reference proteome</keyword>
<organism evidence="2 3">
    <name type="scientific">Trichoderma asperellum (strain ATCC 204424 / CBS 433.97 / NBRC 101777)</name>
    <dbReference type="NCBI Taxonomy" id="1042311"/>
    <lineage>
        <taxon>Eukaryota</taxon>
        <taxon>Fungi</taxon>
        <taxon>Dikarya</taxon>
        <taxon>Ascomycota</taxon>
        <taxon>Pezizomycotina</taxon>
        <taxon>Sordariomycetes</taxon>
        <taxon>Hypocreomycetidae</taxon>
        <taxon>Hypocreales</taxon>
        <taxon>Hypocreaceae</taxon>
        <taxon>Trichoderma</taxon>
    </lineage>
</organism>
<gene>
    <name evidence="2" type="ORF">M441DRAFT_363871</name>
</gene>
<dbReference type="AlphaFoldDB" id="A0A2T3ZE07"/>